<feature type="transmembrane region" description="Helical" evidence="1">
    <location>
        <begin position="72"/>
        <end position="95"/>
    </location>
</feature>
<keyword evidence="3" id="KW-1185">Reference proteome</keyword>
<reference evidence="3" key="1">
    <citation type="submission" date="2023-01" db="EMBL/GenBank/DDBJ databases">
        <title>Key to firefly adult light organ development and bioluminescence: homeobox transcription factors regulate luciferase expression and transportation to peroxisome.</title>
        <authorList>
            <person name="Fu X."/>
        </authorList>
    </citation>
    <scope>NUCLEOTIDE SEQUENCE [LARGE SCALE GENOMIC DNA]</scope>
</reference>
<evidence type="ECO:0000313" key="3">
    <source>
        <dbReference type="Proteomes" id="UP001353858"/>
    </source>
</evidence>
<comment type="caution">
    <text evidence="2">The sequence shown here is derived from an EMBL/GenBank/DDBJ whole genome shotgun (WGS) entry which is preliminary data.</text>
</comment>
<organism evidence="2 3">
    <name type="scientific">Aquatica leii</name>
    <dbReference type="NCBI Taxonomy" id="1421715"/>
    <lineage>
        <taxon>Eukaryota</taxon>
        <taxon>Metazoa</taxon>
        <taxon>Ecdysozoa</taxon>
        <taxon>Arthropoda</taxon>
        <taxon>Hexapoda</taxon>
        <taxon>Insecta</taxon>
        <taxon>Pterygota</taxon>
        <taxon>Neoptera</taxon>
        <taxon>Endopterygota</taxon>
        <taxon>Coleoptera</taxon>
        <taxon>Polyphaga</taxon>
        <taxon>Elateriformia</taxon>
        <taxon>Elateroidea</taxon>
        <taxon>Lampyridae</taxon>
        <taxon>Luciolinae</taxon>
        <taxon>Aquatica</taxon>
    </lineage>
</organism>
<evidence type="ECO:0000313" key="2">
    <source>
        <dbReference type="EMBL" id="KAK4887871.1"/>
    </source>
</evidence>
<dbReference type="Proteomes" id="UP001353858">
    <property type="component" value="Unassembled WGS sequence"/>
</dbReference>
<feature type="transmembrane region" description="Helical" evidence="1">
    <location>
        <begin position="26"/>
        <end position="52"/>
    </location>
</feature>
<keyword evidence="1" id="KW-0472">Membrane</keyword>
<accession>A0AAN7PRW5</accession>
<evidence type="ECO:0000256" key="1">
    <source>
        <dbReference type="SAM" id="Phobius"/>
    </source>
</evidence>
<keyword evidence="1" id="KW-1133">Transmembrane helix</keyword>
<sequence>MTKETVVKLHKIKKNEYKLKPPDGGWGYVIALSLAITLSITFMPLVVFGIIFGQFLESLTDEASATGLITGSAVGIQLCSAGLSLNCLPAALCLYPVKWYQKKKLLDVVEDEQEMSLHICLSRKPEIPKNMENFNCNIVQPKGRFTTFLGLW</sequence>
<gene>
    <name evidence="2" type="ORF">RN001_004142</name>
</gene>
<keyword evidence="1" id="KW-0812">Transmembrane</keyword>
<dbReference type="AlphaFoldDB" id="A0AAN7PRW5"/>
<protein>
    <submittedName>
        <fullName evidence="2">Uncharacterized protein</fullName>
    </submittedName>
</protein>
<dbReference type="EMBL" id="JARPUR010000001">
    <property type="protein sequence ID" value="KAK4887871.1"/>
    <property type="molecule type" value="Genomic_DNA"/>
</dbReference>
<name>A0AAN7PRW5_9COLE</name>
<proteinExistence type="predicted"/>